<gene>
    <name evidence="1" type="ORF">EXIGLDRAFT_94183</name>
</gene>
<evidence type="ECO:0000313" key="2">
    <source>
        <dbReference type="Proteomes" id="UP000077266"/>
    </source>
</evidence>
<sequence>MSRAVSIRGQLKKYMQRFNLPLQSCEGDAKRLRKCLVAGYWRNGARWTEDGTYRSVRGNIVRRSSATSARSNTLLRFSAFIQTPCCLRASHELGGLYFTKSRRPRRHSTCSVFW</sequence>
<evidence type="ECO:0000313" key="1">
    <source>
        <dbReference type="EMBL" id="KZV91607.1"/>
    </source>
</evidence>
<protein>
    <submittedName>
        <fullName evidence="1">Uncharacterized protein</fullName>
    </submittedName>
</protein>
<dbReference type="OrthoDB" id="10253254at2759"/>
<dbReference type="EMBL" id="KV426024">
    <property type="protein sequence ID" value="KZV91607.1"/>
    <property type="molecule type" value="Genomic_DNA"/>
</dbReference>
<proteinExistence type="predicted"/>
<dbReference type="Proteomes" id="UP000077266">
    <property type="component" value="Unassembled WGS sequence"/>
</dbReference>
<dbReference type="InParanoid" id="A0A165H8L4"/>
<name>A0A165H8L4_EXIGL</name>
<accession>A0A165H8L4</accession>
<organism evidence="1 2">
    <name type="scientific">Exidia glandulosa HHB12029</name>
    <dbReference type="NCBI Taxonomy" id="1314781"/>
    <lineage>
        <taxon>Eukaryota</taxon>
        <taxon>Fungi</taxon>
        <taxon>Dikarya</taxon>
        <taxon>Basidiomycota</taxon>
        <taxon>Agaricomycotina</taxon>
        <taxon>Agaricomycetes</taxon>
        <taxon>Auriculariales</taxon>
        <taxon>Exidiaceae</taxon>
        <taxon>Exidia</taxon>
    </lineage>
</organism>
<dbReference type="AlphaFoldDB" id="A0A165H8L4"/>
<reference evidence="1 2" key="1">
    <citation type="journal article" date="2016" name="Mol. Biol. Evol.">
        <title>Comparative Genomics of Early-Diverging Mushroom-Forming Fungi Provides Insights into the Origins of Lignocellulose Decay Capabilities.</title>
        <authorList>
            <person name="Nagy L.G."/>
            <person name="Riley R."/>
            <person name="Tritt A."/>
            <person name="Adam C."/>
            <person name="Daum C."/>
            <person name="Floudas D."/>
            <person name="Sun H."/>
            <person name="Yadav J.S."/>
            <person name="Pangilinan J."/>
            <person name="Larsson K.H."/>
            <person name="Matsuura K."/>
            <person name="Barry K."/>
            <person name="Labutti K."/>
            <person name="Kuo R."/>
            <person name="Ohm R.A."/>
            <person name="Bhattacharya S.S."/>
            <person name="Shirouzu T."/>
            <person name="Yoshinaga Y."/>
            <person name="Martin F.M."/>
            <person name="Grigoriev I.V."/>
            <person name="Hibbett D.S."/>
        </authorList>
    </citation>
    <scope>NUCLEOTIDE SEQUENCE [LARGE SCALE GENOMIC DNA]</scope>
    <source>
        <strain evidence="1 2">HHB12029</strain>
    </source>
</reference>
<dbReference type="STRING" id="1314781.A0A165H8L4"/>
<keyword evidence="2" id="KW-1185">Reference proteome</keyword>